<dbReference type="Proteomes" id="UP000777560">
    <property type="component" value="Unassembled WGS sequence"/>
</dbReference>
<feature type="transmembrane region" description="Helical" evidence="1">
    <location>
        <begin position="188"/>
        <end position="206"/>
    </location>
</feature>
<dbReference type="EMBL" id="QUAV01000003">
    <property type="protein sequence ID" value="TPR24701.1"/>
    <property type="molecule type" value="Genomic_DNA"/>
</dbReference>
<dbReference type="SUPFAM" id="SSF48317">
    <property type="entry name" value="Acid phosphatase/Vanadium-dependent haloperoxidase"/>
    <property type="match status" value="1"/>
</dbReference>
<evidence type="ECO:0000259" key="2">
    <source>
        <dbReference type="SMART" id="SM00014"/>
    </source>
</evidence>
<evidence type="ECO:0000313" key="4">
    <source>
        <dbReference type="EMBL" id="TPR46027.1"/>
    </source>
</evidence>
<dbReference type="CDD" id="cd03392">
    <property type="entry name" value="PAP2_like_2"/>
    <property type="match status" value="1"/>
</dbReference>
<sequence>MIIDKDNKRIFKITLGLILSLFVSISVIMNSGYLKFIDSIIIGSIQKSQGGFKEQLMHLSTTLASPKMDIVWILIIAFFLWGFRNKIVALWSIFTIIGGDVVAFIVKNIVRRPRPSLHSAADTGFSFPSGHVFGIFIVISIIWIVLVPMIKSWKKQLFIQIITFIFLLLVMASRIYLNAHYPTDTLGAAFVAYTWVQISETFYVRYAQRLKEHWRPVRRSYL</sequence>
<protein>
    <submittedName>
        <fullName evidence="4">PAP2 family protein</fullName>
    </submittedName>
</protein>
<keyword evidence="1" id="KW-0472">Membrane</keyword>
<feature type="transmembrane region" description="Helical" evidence="1">
    <location>
        <begin position="130"/>
        <end position="150"/>
    </location>
</feature>
<reference evidence="4 5" key="1">
    <citation type="submission" date="2018-08" db="EMBL/GenBank/DDBJ databases">
        <title>Comparative genomics of wild bee and flower associated Lactobacillus reveals potential adaptation to the bee host.</title>
        <authorList>
            <person name="Vuong H.Q."/>
            <person name="Mcfrederick Q.S."/>
        </authorList>
    </citation>
    <scope>NUCLEOTIDE SEQUENCE</scope>
    <source>
        <strain evidence="3 5">HV_13</strain>
        <strain evidence="4">HV_63</strain>
    </source>
</reference>
<evidence type="ECO:0000256" key="1">
    <source>
        <dbReference type="SAM" id="Phobius"/>
    </source>
</evidence>
<proteinExistence type="predicted"/>
<gene>
    <name evidence="3" type="ORF">DY114_05330</name>
    <name evidence="4" type="ORF">DY130_00510</name>
</gene>
<feature type="domain" description="Phosphatidic acid phosphatase type 2/haloperoxidase" evidence="2">
    <location>
        <begin position="85"/>
        <end position="200"/>
    </location>
</feature>
<name>A0A9Q8IPT7_9LACO</name>
<dbReference type="AlphaFoldDB" id="A0A9Q8IPT7"/>
<dbReference type="Proteomes" id="UP000784700">
    <property type="component" value="Unassembled WGS sequence"/>
</dbReference>
<feature type="transmembrane region" description="Helical" evidence="1">
    <location>
        <begin position="12"/>
        <end position="29"/>
    </location>
</feature>
<accession>A0A9Q8IPT7</accession>
<dbReference type="PANTHER" id="PTHR14969">
    <property type="entry name" value="SPHINGOSINE-1-PHOSPHATE PHOSPHOHYDROLASE"/>
    <property type="match status" value="1"/>
</dbReference>
<feature type="transmembrane region" description="Helical" evidence="1">
    <location>
        <begin position="88"/>
        <end position="110"/>
    </location>
</feature>
<organism evidence="4 6">
    <name type="scientific">Apilactobacillus micheneri</name>
    <dbReference type="NCBI Taxonomy" id="1899430"/>
    <lineage>
        <taxon>Bacteria</taxon>
        <taxon>Bacillati</taxon>
        <taxon>Bacillota</taxon>
        <taxon>Bacilli</taxon>
        <taxon>Lactobacillales</taxon>
        <taxon>Lactobacillaceae</taxon>
        <taxon>Apilactobacillus</taxon>
    </lineage>
</organism>
<dbReference type="RefSeq" id="WP_105963791.1">
    <property type="nucleotide sequence ID" value="NZ_POSO01000001.1"/>
</dbReference>
<dbReference type="PANTHER" id="PTHR14969:SF13">
    <property type="entry name" value="AT30094P"/>
    <property type="match status" value="1"/>
</dbReference>
<dbReference type="InterPro" id="IPR000326">
    <property type="entry name" value="PAP2/HPO"/>
</dbReference>
<dbReference type="GeneID" id="58107604"/>
<dbReference type="EMBL" id="QUBG01000001">
    <property type="protein sequence ID" value="TPR46027.1"/>
    <property type="molecule type" value="Genomic_DNA"/>
</dbReference>
<comment type="caution">
    <text evidence="4">The sequence shown here is derived from an EMBL/GenBank/DDBJ whole genome shotgun (WGS) entry which is preliminary data.</text>
</comment>
<keyword evidence="5" id="KW-1185">Reference proteome</keyword>
<dbReference type="Gene3D" id="1.20.144.10">
    <property type="entry name" value="Phosphatidic acid phosphatase type 2/haloperoxidase"/>
    <property type="match status" value="2"/>
</dbReference>
<dbReference type="SMART" id="SM00014">
    <property type="entry name" value="acidPPc"/>
    <property type="match status" value="1"/>
</dbReference>
<dbReference type="InterPro" id="IPR036938">
    <property type="entry name" value="PAP2/HPO_sf"/>
</dbReference>
<feature type="transmembrane region" description="Helical" evidence="1">
    <location>
        <begin position="157"/>
        <end position="176"/>
    </location>
</feature>
<evidence type="ECO:0000313" key="6">
    <source>
        <dbReference type="Proteomes" id="UP000784700"/>
    </source>
</evidence>
<evidence type="ECO:0000313" key="5">
    <source>
        <dbReference type="Proteomes" id="UP000777560"/>
    </source>
</evidence>
<dbReference type="Pfam" id="PF01569">
    <property type="entry name" value="PAP2"/>
    <property type="match status" value="1"/>
</dbReference>
<keyword evidence="1" id="KW-1133">Transmembrane helix</keyword>
<evidence type="ECO:0000313" key="3">
    <source>
        <dbReference type="EMBL" id="TPR24701.1"/>
    </source>
</evidence>
<feature type="transmembrane region" description="Helical" evidence="1">
    <location>
        <begin position="63"/>
        <end position="81"/>
    </location>
</feature>
<keyword evidence="1" id="KW-0812">Transmembrane</keyword>